<evidence type="ECO:0000256" key="1">
    <source>
        <dbReference type="ARBA" id="ARBA00023015"/>
    </source>
</evidence>
<dbReference type="InterPro" id="IPR000792">
    <property type="entry name" value="Tscrpt_reg_LuxR_C"/>
</dbReference>
<protein>
    <submittedName>
        <fullName evidence="6">Helix-turn-helix transcriptional regulator</fullName>
    </submittedName>
</protein>
<evidence type="ECO:0000313" key="7">
    <source>
        <dbReference type="Proteomes" id="UP001478817"/>
    </source>
</evidence>
<dbReference type="EMBL" id="JBBNGS010000008">
    <property type="protein sequence ID" value="MEQ2637702.1"/>
    <property type="molecule type" value="Genomic_DNA"/>
</dbReference>
<dbReference type="InterPro" id="IPR036388">
    <property type="entry name" value="WH-like_DNA-bd_sf"/>
</dbReference>
<dbReference type="Pfam" id="PF00196">
    <property type="entry name" value="GerE"/>
    <property type="match status" value="2"/>
</dbReference>
<keyword evidence="4" id="KW-0472">Membrane</keyword>
<dbReference type="InterPro" id="IPR016032">
    <property type="entry name" value="Sig_transdc_resp-reg_C-effctor"/>
</dbReference>
<dbReference type="PANTHER" id="PTHR44688:SF16">
    <property type="entry name" value="DNA-BINDING TRANSCRIPTIONAL ACTIVATOR DEVR_DOSR"/>
    <property type="match status" value="1"/>
</dbReference>
<dbReference type="SMART" id="SM00421">
    <property type="entry name" value="HTH_LUXR"/>
    <property type="match status" value="2"/>
</dbReference>
<name>A0ABV1IFN7_9ACTN</name>
<dbReference type="SUPFAM" id="SSF46894">
    <property type="entry name" value="C-terminal effector domain of the bipartite response regulators"/>
    <property type="match status" value="2"/>
</dbReference>
<dbReference type="PANTHER" id="PTHR44688">
    <property type="entry name" value="DNA-BINDING TRANSCRIPTIONAL ACTIVATOR DEVR_DOSR"/>
    <property type="match status" value="1"/>
</dbReference>
<keyword evidence="1" id="KW-0805">Transcription regulation</keyword>
<evidence type="ECO:0000256" key="2">
    <source>
        <dbReference type="ARBA" id="ARBA00023125"/>
    </source>
</evidence>
<feature type="transmembrane region" description="Helical" evidence="4">
    <location>
        <begin position="260"/>
        <end position="282"/>
    </location>
</feature>
<proteinExistence type="predicted"/>
<dbReference type="PRINTS" id="PR00038">
    <property type="entry name" value="HTHLUXR"/>
</dbReference>
<dbReference type="PROSITE" id="PS50043">
    <property type="entry name" value="HTH_LUXR_2"/>
    <property type="match status" value="1"/>
</dbReference>
<dbReference type="Gene3D" id="1.10.10.10">
    <property type="entry name" value="Winged helix-like DNA-binding domain superfamily/Winged helix DNA-binding domain"/>
    <property type="match status" value="2"/>
</dbReference>
<dbReference type="Proteomes" id="UP001478817">
    <property type="component" value="Unassembled WGS sequence"/>
</dbReference>
<evidence type="ECO:0000256" key="4">
    <source>
        <dbReference type="SAM" id="Phobius"/>
    </source>
</evidence>
<feature type="transmembrane region" description="Helical" evidence="4">
    <location>
        <begin position="209"/>
        <end position="229"/>
    </location>
</feature>
<dbReference type="RefSeq" id="WP_349182286.1">
    <property type="nucleotide sequence ID" value="NZ_JBBNGS010000008.1"/>
</dbReference>
<comment type="caution">
    <text evidence="6">The sequence shown here is derived from an EMBL/GenBank/DDBJ whole genome shotgun (WGS) entry which is preliminary data.</text>
</comment>
<keyword evidence="2" id="KW-0238">DNA-binding</keyword>
<organism evidence="6 7">
    <name type="scientific">Paratractidigestivibacter faecalis</name>
    <dbReference type="NCBI Taxonomy" id="2292441"/>
    <lineage>
        <taxon>Bacteria</taxon>
        <taxon>Bacillati</taxon>
        <taxon>Actinomycetota</taxon>
        <taxon>Coriobacteriia</taxon>
        <taxon>Coriobacteriales</taxon>
        <taxon>Atopobiaceae</taxon>
        <taxon>Paratractidigestivibacter</taxon>
    </lineage>
</organism>
<evidence type="ECO:0000259" key="5">
    <source>
        <dbReference type="PROSITE" id="PS50043"/>
    </source>
</evidence>
<evidence type="ECO:0000256" key="3">
    <source>
        <dbReference type="ARBA" id="ARBA00023163"/>
    </source>
</evidence>
<evidence type="ECO:0000313" key="6">
    <source>
        <dbReference type="EMBL" id="MEQ2637702.1"/>
    </source>
</evidence>
<feature type="transmembrane region" description="Helical" evidence="4">
    <location>
        <begin position="183"/>
        <end position="202"/>
    </location>
</feature>
<reference evidence="6 7" key="1">
    <citation type="submission" date="2024-04" db="EMBL/GenBank/DDBJ databases">
        <title>Human intestinal bacterial collection.</title>
        <authorList>
            <person name="Pauvert C."/>
            <person name="Hitch T.C.A."/>
            <person name="Clavel T."/>
        </authorList>
    </citation>
    <scope>NUCLEOTIDE SEQUENCE [LARGE SCALE GENOMIC DNA]</scope>
    <source>
        <strain evidence="6 7">CLA-AA-H197</strain>
    </source>
</reference>
<keyword evidence="4" id="KW-0812">Transmembrane</keyword>
<accession>A0ABV1IFN7</accession>
<feature type="transmembrane region" description="Helical" evidence="4">
    <location>
        <begin position="235"/>
        <end position="253"/>
    </location>
</feature>
<feature type="transmembrane region" description="Helical" evidence="4">
    <location>
        <begin position="159"/>
        <end position="177"/>
    </location>
</feature>
<dbReference type="CDD" id="cd06170">
    <property type="entry name" value="LuxR_C_like"/>
    <property type="match status" value="1"/>
</dbReference>
<sequence length="412" mass="44174">MLSVCLATLALLALASFPSSSKFRPLVVMTPLVILFGDKLLKWHCLSPIASLVAAVVVLSPTLLTYFPRKGNNANHSTTTLNPIWETLSPREAEVVKMLLAGNTQEEIAQALGIKSSTVSTYRHRALDKLGLSSISEIDVYEDTNSNHLDPHAFTINPLIPWGILLSLATFSSLASIVQSLGLILPMVLCAIAVCSGAILLCNQSNASSANGICMVSGISTAAVFRSVALGQLPFWLSLLIAFIPLAVLLWRLNREGIELFPFPISDALAVFTIGSTVGLVIGPASSDVVNIQLGGTLLINWHVISLFESTISAGSLALLANMVVDRSYVLDGAFDEKRAIYLLQSHGLSELESRILVLIARGMQSDTIEKSLSVAHGTVNSSRLRGYRILGIHSRVELTKLLYLGSKSAKS</sequence>
<feature type="transmembrane region" description="Helical" evidence="4">
    <location>
        <begin position="302"/>
        <end position="325"/>
    </location>
</feature>
<keyword evidence="4" id="KW-1133">Transmembrane helix</keyword>
<gene>
    <name evidence="6" type="ORF">AAAT05_05010</name>
</gene>
<keyword evidence="7" id="KW-1185">Reference proteome</keyword>
<feature type="transmembrane region" description="Helical" evidence="4">
    <location>
        <begin position="47"/>
        <end position="67"/>
    </location>
</feature>
<feature type="domain" description="HTH luxR-type" evidence="5">
    <location>
        <begin position="80"/>
        <end position="146"/>
    </location>
</feature>
<keyword evidence="3" id="KW-0804">Transcription</keyword>